<proteinExistence type="predicted"/>
<evidence type="ECO:0000259" key="1">
    <source>
        <dbReference type="Pfam" id="PF13471"/>
    </source>
</evidence>
<dbReference type="RefSeq" id="WP_284153004.1">
    <property type="nucleotide sequence ID" value="NZ_AP025516.1"/>
</dbReference>
<dbReference type="NCBIfam" id="NF033537">
    <property type="entry name" value="lasso_biosyn_B2"/>
    <property type="match status" value="1"/>
</dbReference>
<sequence>MSKIVIFYNLTWVEKRLLLQAVILLGYYRLALLIVSLPRLLNVARRPQRTGSSQSQLTAAQLTRLVKAAVRLVPGTTCLSNTLASHGLFSSLGYRTKVHIGVNKDRERGFEAHAWLTLDGKIVIGNLPDLAKFRELPLLETTHVNRQEIRTQWR</sequence>
<evidence type="ECO:0000313" key="3">
    <source>
        <dbReference type="Proteomes" id="UP000830055"/>
    </source>
</evidence>
<feature type="domain" description="Microcin J25-processing protein McjB C-terminal" evidence="1">
    <location>
        <begin position="27"/>
        <end position="136"/>
    </location>
</feature>
<keyword evidence="3" id="KW-1185">Reference proteome</keyword>
<reference evidence="2 3" key="1">
    <citation type="submission" date="2022-01" db="EMBL/GenBank/DDBJ databases">
        <title>Desulfofustis limnae sp. nov., a novel mesophilic sulfate-reducing bacterium isolated from marsh soil.</title>
        <authorList>
            <person name="Watanabe M."/>
            <person name="Takahashi A."/>
            <person name="Kojima H."/>
            <person name="Fukui M."/>
        </authorList>
    </citation>
    <scope>NUCLEOTIDE SEQUENCE [LARGE SCALE GENOMIC DNA]</scope>
    <source>
        <strain evidence="2 3">PPLL</strain>
    </source>
</reference>
<dbReference type="Pfam" id="PF13471">
    <property type="entry name" value="Transglut_core3"/>
    <property type="match status" value="1"/>
</dbReference>
<dbReference type="Proteomes" id="UP000830055">
    <property type="component" value="Chromosome"/>
</dbReference>
<dbReference type="InterPro" id="IPR032708">
    <property type="entry name" value="McjB_C"/>
</dbReference>
<gene>
    <name evidence="2" type="ORF">DPPLL_02440</name>
</gene>
<protein>
    <recommendedName>
        <fullName evidence="1">Microcin J25-processing protein McjB C-terminal domain-containing protein</fullName>
    </recommendedName>
</protein>
<dbReference type="InterPro" id="IPR053521">
    <property type="entry name" value="McjB-like"/>
</dbReference>
<evidence type="ECO:0000313" key="2">
    <source>
        <dbReference type="EMBL" id="BDD85879.1"/>
    </source>
</evidence>
<dbReference type="EMBL" id="AP025516">
    <property type="protein sequence ID" value="BDD85879.1"/>
    <property type="molecule type" value="Genomic_DNA"/>
</dbReference>
<organism evidence="2 3">
    <name type="scientific">Desulfofustis limnaeus</name>
    <dbReference type="NCBI Taxonomy" id="2740163"/>
    <lineage>
        <taxon>Bacteria</taxon>
        <taxon>Pseudomonadati</taxon>
        <taxon>Thermodesulfobacteriota</taxon>
        <taxon>Desulfobulbia</taxon>
        <taxon>Desulfobulbales</taxon>
        <taxon>Desulfocapsaceae</taxon>
        <taxon>Desulfofustis</taxon>
    </lineage>
</organism>
<accession>A0ABM7W4P0</accession>
<name>A0ABM7W4P0_9BACT</name>